<dbReference type="HOGENOM" id="CLU_1131861_0_0_11"/>
<evidence type="ECO:0000259" key="1">
    <source>
        <dbReference type="Pfam" id="PF07859"/>
    </source>
</evidence>
<name>C5C2I3_BEUC1</name>
<dbReference type="Gene3D" id="3.40.50.1820">
    <property type="entry name" value="alpha/beta hydrolase"/>
    <property type="match status" value="1"/>
</dbReference>
<dbReference type="KEGG" id="bcv:Bcav_1411"/>
<dbReference type="InterPro" id="IPR050466">
    <property type="entry name" value="Carboxylest/Gibb_receptor"/>
</dbReference>
<dbReference type="Proteomes" id="UP000007962">
    <property type="component" value="Chromosome"/>
</dbReference>
<dbReference type="Pfam" id="PF07859">
    <property type="entry name" value="Abhydrolase_3"/>
    <property type="match status" value="1"/>
</dbReference>
<dbReference type="STRING" id="471853.Bcav_1411"/>
<organism evidence="2 3">
    <name type="scientific">Beutenbergia cavernae (strain ATCC BAA-8 / DSM 12333 / CCUG 43141 / JCM 11478 / NBRC 16432 / NCIMB 13614 / HKI 0122)</name>
    <dbReference type="NCBI Taxonomy" id="471853"/>
    <lineage>
        <taxon>Bacteria</taxon>
        <taxon>Bacillati</taxon>
        <taxon>Actinomycetota</taxon>
        <taxon>Actinomycetes</taxon>
        <taxon>Micrococcales</taxon>
        <taxon>Beutenbergiaceae</taxon>
        <taxon>Beutenbergia</taxon>
    </lineage>
</organism>
<proteinExistence type="predicted"/>
<dbReference type="SUPFAM" id="SSF53474">
    <property type="entry name" value="alpha/beta-Hydrolases"/>
    <property type="match status" value="1"/>
</dbReference>
<evidence type="ECO:0000313" key="3">
    <source>
        <dbReference type="Proteomes" id="UP000007962"/>
    </source>
</evidence>
<dbReference type="InterPro" id="IPR029058">
    <property type="entry name" value="AB_hydrolase_fold"/>
</dbReference>
<accession>C5C2I3</accession>
<keyword evidence="3" id="KW-1185">Reference proteome</keyword>
<dbReference type="PANTHER" id="PTHR23024">
    <property type="entry name" value="ARYLACETAMIDE DEACETYLASE"/>
    <property type="match status" value="1"/>
</dbReference>
<gene>
    <name evidence="2" type="ordered locus">Bcav_1411</name>
</gene>
<dbReference type="OrthoDB" id="9803828at2"/>
<sequence>MTRSGTHYGPLPEHLADVQLPDDAGAPVLVYFHGGGLESGDKADASGLVERLVPAGVGVVSAAYRLYPEARFPDFVEDAATCVAWVRHTWPDRPLLVGGSSAGAYLAMMMCFDERWLAAAGADVADVVGWVFDAGQPTTHFNVLRERGLDPRRVVVDEASPLYHVGTRGELAPVLLVLASEDVAGRLEQTNVLLATLRELGLAERVRVEVMEGYQHSAYLGEPEGLSRFADLALELVRRSVAAAT</sequence>
<reference evidence="2 3" key="1">
    <citation type="journal article" date="2009" name="Stand. Genomic Sci.">
        <title>Complete genome sequence of Beutenbergia cavernae type strain (HKI 0122).</title>
        <authorList>
            <person name="Land M."/>
            <person name="Pukall R."/>
            <person name="Abt B."/>
            <person name="Goker M."/>
            <person name="Rohde M."/>
            <person name="Glavina Del Rio T."/>
            <person name="Tice H."/>
            <person name="Copeland A."/>
            <person name="Cheng J.F."/>
            <person name="Lucas S."/>
            <person name="Chen F."/>
            <person name="Nolan M."/>
            <person name="Bruce D."/>
            <person name="Goodwin L."/>
            <person name="Pitluck S."/>
            <person name="Ivanova N."/>
            <person name="Mavromatis K."/>
            <person name="Ovchinnikova G."/>
            <person name="Pati A."/>
            <person name="Chen A."/>
            <person name="Palaniappan K."/>
            <person name="Hauser L."/>
            <person name="Chang Y.J."/>
            <person name="Jefferies C.C."/>
            <person name="Saunders E."/>
            <person name="Brettin T."/>
            <person name="Detter J.C."/>
            <person name="Han C."/>
            <person name="Chain P."/>
            <person name="Bristow J."/>
            <person name="Eisen J.A."/>
            <person name="Markowitz V."/>
            <person name="Hugenholtz P."/>
            <person name="Kyrpides N.C."/>
            <person name="Klenk H.P."/>
            <person name="Lapidus A."/>
        </authorList>
    </citation>
    <scope>NUCLEOTIDE SEQUENCE [LARGE SCALE GENOMIC DNA]</scope>
    <source>
        <strain evidence="3">ATCC BAA-8 / DSM 12333 / NBRC 16432</strain>
    </source>
</reference>
<dbReference type="AlphaFoldDB" id="C5C2I3"/>
<protein>
    <submittedName>
        <fullName evidence="2">Esterase/lipase</fullName>
    </submittedName>
</protein>
<dbReference type="InterPro" id="IPR013094">
    <property type="entry name" value="AB_hydrolase_3"/>
</dbReference>
<feature type="domain" description="Alpha/beta hydrolase fold-3" evidence="1">
    <location>
        <begin position="29"/>
        <end position="112"/>
    </location>
</feature>
<dbReference type="eggNOG" id="COG0657">
    <property type="taxonomic scope" value="Bacteria"/>
</dbReference>
<dbReference type="PANTHER" id="PTHR23024:SF24">
    <property type="entry name" value="ALPHA_BETA HYDROLASE FOLD-3 DOMAIN-CONTAINING PROTEIN"/>
    <property type="match status" value="1"/>
</dbReference>
<dbReference type="RefSeq" id="WP_015881909.1">
    <property type="nucleotide sequence ID" value="NC_012669.1"/>
</dbReference>
<dbReference type="GO" id="GO:0016787">
    <property type="term" value="F:hydrolase activity"/>
    <property type="evidence" value="ECO:0007669"/>
    <property type="project" value="InterPro"/>
</dbReference>
<dbReference type="EMBL" id="CP001618">
    <property type="protein sequence ID" value="ACQ79669.1"/>
    <property type="molecule type" value="Genomic_DNA"/>
</dbReference>
<evidence type="ECO:0000313" key="2">
    <source>
        <dbReference type="EMBL" id="ACQ79669.1"/>
    </source>
</evidence>